<dbReference type="Proteomes" id="UP000198460">
    <property type="component" value="Unassembled WGS sequence"/>
</dbReference>
<dbReference type="EMBL" id="FXAN01000109">
    <property type="protein sequence ID" value="SMG02735.1"/>
    <property type="molecule type" value="Genomic_DNA"/>
</dbReference>
<gene>
    <name evidence="1" type="ORF">BSIN_2662</name>
</gene>
<protein>
    <submittedName>
        <fullName evidence="1">Uncharacterized protein</fullName>
    </submittedName>
</protein>
<evidence type="ECO:0000313" key="2">
    <source>
        <dbReference type="Proteomes" id="UP000198460"/>
    </source>
</evidence>
<evidence type="ECO:0000313" key="1">
    <source>
        <dbReference type="EMBL" id="SMG02735.1"/>
    </source>
</evidence>
<proteinExistence type="predicted"/>
<reference evidence="1 2" key="1">
    <citation type="submission" date="2017-04" db="EMBL/GenBank/DDBJ databases">
        <authorList>
            <person name="Afonso C.L."/>
            <person name="Miller P.J."/>
            <person name="Scott M.A."/>
            <person name="Spackman E."/>
            <person name="Goraichik I."/>
            <person name="Dimitrov K.M."/>
            <person name="Suarez D.L."/>
            <person name="Swayne D.E."/>
        </authorList>
    </citation>
    <scope>NUCLEOTIDE SEQUENCE [LARGE SCALE GENOMIC DNA]</scope>
    <source>
        <strain evidence="1">LMG 28154</strain>
    </source>
</reference>
<accession>A0A238HCF2</accession>
<dbReference type="AlphaFoldDB" id="A0A238HCF2"/>
<sequence>MGGRRRLSGRPSRALAARGGKIHLDLLQSFPVSEERCDGHGPPGSETVNQAVWHRHCRPLT</sequence>
<name>A0A238HCF2_9BURK</name>
<organism evidence="1 2">
    <name type="scientific">Burkholderia singularis</name>
    <dbReference type="NCBI Taxonomy" id="1503053"/>
    <lineage>
        <taxon>Bacteria</taxon>
        <taxon>Pseudomonadati</taxon>
        <taxon>Pseudomonadota</taxon>
        <taxon>Betaproteobacteria</taxon>
        <taxon>Burkholderiales</taxon>
        <taxon>Burkholderiaceae</taxon>
        <taxon>Burkholderia</taxon>
        <taxon>pseudomallei group</taxon>
    </lineage>
</organism>